<name>A0AAV8YLS6_9CUCU</name>
<evidence type="ECO:0000313" key="1">
    <source>
        <dbReference type="EMBL" id="KAJ8952134.1"/>
    </source>
</evidence>
<dbReference type="EMBL" id="JAPWTK010000073">
    <property type="protein sequence ID" value="KAJ8952134.1"/>
    <property type="molecule type" value="Genomic_DNA"/>
</dbReference>
<proteinExistence type="predicted"/>
<comment type="caution">
    <text evidence="1">The sequence shown here is derived from an EMBL/GenBank/DDBJ whole genome shotgun (WGS) entry which is preliminary data.</text>
</comment>
<organism evidence="1 2">
    <name type="scientific">Aromia moschata</name>
    <dbReference type="NCBI Taxonomy" id="1265417"/>
    <lineage>
        <taxon>Eukaryota</taxon>
        <taxon>Metazoa</taxon>
        <taxon>Ecdysozoa</taxon>
        <taxon>Arthropoda</taxon>
        <taxon>Hexapoda</taxon>
        <taxon>Insecta</taxon>
        <taxon>Pterygota</taxon>
        <taxon>Neoptera</taxon>
        <taxon>Endopterygota</taxon>
        <taxon>Coleoptera</taxon>
        <taxon>Polyphaga</taxon>
        <taxon>Cucujiformia</taxon>
        <taxon>Chrysomeloidea</taxon>
        <taxon>Cerambycidae</taxon>
        <taxon>Cerambycinae</taxon>
        <taxon>Callichromatini</taxon>
        <taxon>Aromia</taxon>
    </lineage>
</organism>
<sequence>MHTLAYDYLTLTYRIKLSTPLNDKAFLRIRYAPKAPPAMIANLQNGCCSNPPKKAAKTGAAIDVDISILVSIIGTYYFNFSYLVNVKKIAVTLKDLSDFKTFGIPPGMAEFNKKLNKISKWHQVIISLTFSGFLETQACEAKNIEKGIKDVCGLAIKIWVPFDIDYFPVKQVIFLIQTYSGYFSYATSSTISFISFSVMESMQHVVFRLTHVKMVFVEALKTFFKLTFSTLFFHKFESYIFSCRFQFLENW</sequence>
<reference evidence="1" key="1">
    <citation type="journal article" date="2023" name="Insect Mol. Biol.">
        <title>Genome sequencing provides insights into the evolution of gene families encoding plant cell wall-degrading enzymes in longhorned beetles.</title>
        <authorList>
            <person name="Shin N.R."/>
            <person name="Okamura Y."/>
            <person name="Kirsch R."/>
            <person name="Pauchet Y."/>
        </authorList>
    </citation>
    <scope>NUCLEOTIDE SEQUENCE</scope>
    <source>
        <strain evidence="1">AMC_N1</strain>
    </source>
</reference>
<dbReference type="Proteomes" id="UP001162162">
    <property type="component" value="Unassembled WGS sequence"/>
</dbReference>
<keyword evidence="2" id="KW-1185">Reference proteome</keyword>
<evidence type="ECO:0000313" key="2">
    <source>
        <dbReference type="Proteomes" id="UP001162162"/>
    </source>
</evidence>
<protein>
    <submittedName>
        <fullName evidence="1">Uncharacterized protein</fullName>
    </submittedName>
</protein>
<accession>A0AAV8YLS6</accession>
<gene>
    <name evidence="1" type="ORF">NQ318_018470</name>
</gene>
<dbReference type="AlphaFoldDB" id="A0AAV8YLS6"/>